<dbReference type="OMA" id="THMEARE"/>
<feature type="compositionally biased region" description="Basic and acidic residues" evidence="1">
    <location>
        <begin position="259"/>
        <end position="277"/>
    </location>
</feature>
<dbReference type="HOGENOM" id="CLU_023209_0_0_1"/>
<dbReference type="GeneID" id="106301660"/>
<dbReference type="Proteomes" id="UP000032141">
    <property type="component" value="Chromosome C7"/>
</dbReference>
<dbReference type="Pfam" id="PF14111">
    <property type="entry name" value="DUF4283"/>
    <property type="match status" value="1"/>
</dbReference>
<evidence type="ECO:0008006" key="6">
    <source>
        <dbReference type="Google" id="ProtNLM"/>
    </source>
</evidence>
<evidence type="ECO:0000259" key="2">
    <source>
        <dbReference type="Pfam" id="PF14111"/>
    </source>
</evidence>
<evidence type="ECO:0000313" key="4">
    <source>
        <dbReference type="EnsemblPlants" id="Bo7g003900.1"/>
    </source>
</evidence>
<feature type="domain" description="Zinc knuckle CX2CX4HX4C" evidence="3">
    <location>
        <begin position="135"/>
        <end position="168"/>
    </location>
</feature>
<dbReference type="Gramene" id="Bo7g003900.1">
    <property type="protein sequence ID" value="Bo7g003900.1"/>
    <property type="gene ID" value="Bo7g003900"/>
</dbReference>
<evidence type="ECO:0000259" key="3">
    <source>
        <dbReference type="Pfam" id="PF14392"/>
    </source>
</evidence>
<keyword evidence="5" id="KW-1185">Reference proteome</keyword>
<feature type="region of interest" description="Disordered" evidence="1">
    <location>
        <begin position="173"/>
        <end position="231"/>
    </location>
</feature>
<dbReference type="RefSeq" id="XP_013593566.1">
    <property type="nucleotide sequence ID" value="XM_013738112.1"/>
</dbReference>
<feature type="compositionally biased region" description="Basic and acidic residues" evidence="1">
    <location>
        <begin position="217"/>
        <end position="227"/>
    </location>
</feature>
<feature type="region of interest" description="Disordered" evidence="1">
    <location>
        <begin position="305"/>
        <end position="324"/>
    </location>
</feature>
<dbReference type="EnsemblPlants" id="Bo7g003900.1">
    <property type="protein sequence ID" value="Bo7g003900.1"/>
    <property type="gene ID" value="Bo7g003900"/>
</dbReference>
<dbReference type="InterPro" id="IPR025558">
    <property type="entry name" value="DUF4283"/>
</dbReference>
<evidence type="ECO:0000256" key="1">
    <source>
        <dbReference type="SAM" id="MobiDB-lite"/>
    </source>
</evidence>
<dbReference type="AlphaFoldDB" id="A0A0D3D2D3"/>
<dbReference type="PANTHER" id="PTHR31286:SF113">
    <property type="entry name" value="DUF4283 DOMAIN-CONTAINING PROTEIN"/>
    <property type="match status" value="1"/>
</dbReference>
<reference evidence="4 5" key="1">
    <citation type="journal article" date="2014" name="Genome Biol.">
        <title>Transcriptome and methylome profiling reveals relics of genome dominance in the mesopolyploid Brassica oleracea.</title>
        <authorList>
            <person name="Parkin I.A."/>
            <person name="Koh C."/>
            <person name="Tang H."/>
            <person name="Robinson S.J."/>
            <person name="Kagale S."/>
            <person name="Clarke W.E."/>
            <person name="Town C.D."/>
            <person name="Nixon J."/>
            <person name="Krishnakumar V."/>
            <person name="Bidwell S.L."/>
            <person name="Denoeud F."/>
            <person name="Belcram H."/>
            <person name="Links M.G."/>
            <person name="Just J."/>
            <person name="Clarke C."/>
            <person name="Bender T."/>
            <person name="Huebert T."/>
            <person name="Mason A.S."/>
            <person name="Pires J.C."/>
            <person name="Barker G."/>
            <person name="Moore J."/>
            <person name="Walley P.G."/>
            <person name="Manoli S."/>
            <person name="Batley J."/>
            <person name="Edwards D."/>
            <person name="Nelson M.N."/>
            <person name="Wang X."/>
            <person name="Paterson A.H."/>
            <person name="King G."/>
            <person name="Bancroft I."/>
            <person name="Chalhoub B."/>
            <person name="Sharpe A.G."/>
        </authorList>
    </citation>
    <scope>NUCLEOTIDE SEQUENCE</scope>
    <source>
        <strain evidence="4 5">cv. TO1000</strain>
    </source>
</reference>
<feature type="compositionally biased region" description="Basic and acidic residues" evidence="1">
    <location>
        <begin position="310"/>
        <end position="324"/>
    </location>
</feature>
<proteinExistence type="predicted"/>
<reference evidence="4" key="2">
    <citation type="submission" date="2015-03" db="UniProtKB">
        <authorList>
            <consortium name="EnsemblPlants"/>
        </authorList>
    </citation>
    <scope>IDENTIFICATION</scope>
</reference>
<dbReference type="InterPro" id="IPR040256">
    <property type="entry name" value="At4g02000-like"/>
</dbReference>
<name>A0A0D3D2D3_BRAOL</name>
<sequence length="324" mass="36327">MYEPQGAGSKGAFHKPSKDLEIGGKGFGKFQFDFKTEEDIDAVLKLQPYHFDYWMLALARWQPKQSKVFPSEIPFWGRIIGVPLEFRTGPTFERIGEAIGRTVAVDLDHTRILVVIDAFKELCFETTVDFKGGEFYDGEEVAVSLRYEKLFGYCKLCGSLCHKDEICPLEMKNSKKSPERKREGREGNKGWSDGAKHDDRARSYKGVVINGNTGQQNKERDGRDYYGKGKGKMAEAPVSKWVKVAEKGHKRPSNYHGSYRGESEASRSKAGRREDGRNGPLDVGSGAQDVLTRVASGQLRAYQAPSVTHMEAREEGEIKITGED</sequence>
<dbReference type="eggNOG" id="KOG1075">
    <property type="taxonomic scope" value="Eukaryota"/>
</dbReference>
<dbReference type="InterPro" id="IPR025836">
    <property type="entry name" value="Zn_knuckle_CX2CX4HX4C"/>
</dbReference>
<dbReference type="KEGG" id="boe:106301660"/>
<feature type="domain" description="DUF4283" evidence="2">
    <location>
        <begin position="21"/>
        <end position="64"/>
    </location>
</feature>
<dbReference type="Pfam" id="PF14392">
    <property type="entry name" value="zf-CCHC_4"/>
    <property type="match status" value="1"/>
</dbReference>
<organism evidence="4 5">
    <name type="scientific">Brassica oleracea var. oleracea</name>
    <dbReference type="NCBI Taxonomy" id="109376"/>
    <lineage>
        <taxon>Eukaryota</taxon>
        <taxon>Viridiplantae</taxon>
        <taxon>Streptophyta</taxon>
        <taxon>Embryophyta</taxon>
        <taxon>Tracheophyta</taxon>
        <taxon>Spermatophyta</taxon>
        <taxon>Magnoliopsida</taxon>
        <taxon>eudicotyledons</taxon>
        <taxon>Gunneridae</taxon>
        <taxon>Pentapetalae</taxon>
        <taxon>rosids</taxon>
        <taxon>malvids</taxon>
        <taxon>Brassicales</taxon>
        <taxon>Brassicaceae</taxon>
        <taxon>Brassiceae</taxon>
        <taxon>Brassica</taxon>
    </lineage>
</organism>
<evidence type="ECO:0000313" key="5">
    <source>
        <dbReference type="Proteomes" id="UP000032141"/>
    </source>
</evidence>
<accession>A0A0D3D2D3</accession>
<protein>
    <recommendedName>
        <fullName evidence="6">DUF4283 domain-containing protein</fullName>
    </recommendedName>
</protein>
<feature type="compositionally biased region" description="Basic and acidic residues" evidence="1">
    <location>
        <begin position="173"/>
        <end position="202"/>
    </location>
</feature>
<feature type="region of interest" description="Disordered" evidence="1">
    <location>
        <begin position="244"/>
        <end position="290"/>
    </location>
</feature>
<dbReference type="OrthoDB" id="10438972at2759"/>
<dbReference type="PANTHER" id="PTHR31286">
    <property type="entry name" value="GLYCINE-RICH CELL WALL STRUCTURAL PROTEIN 1.8-LIKE"/>
    <property type="match status" value="1"/>
</dbReference>